<sequence length="64" mass="7221">MLFMAPKCISNLQSAAVGQTCNMFGVAHSHPLFYSCLIVLNNRDSLDFTSNKYLLTLFIAYLSW</sequence>
<reference evidence="1 3" key="1">
    <citation type="submission" date="2008-03" db="EMBL/GenBank/DDBJ databases">
        <title>Annotation of Ixodes scapularis.</title>
        <authorList>
            <consortium name="Ixodes scapularis Genome Project Consortium"/>
            <person name="Caler E."/>
            <person name="Hannick L.I."/>
            <person name="Bidwell S."/>
            <person name="Joardar V."/>
            <person name="Thiagarajan M."/>
            <person name="Amedeo P."/>
            <person name="Galinsky K.J."/>
            <person name="Schobel S."/>
            <person name="Inman J."/>
            <person name="Hostetler J."/>
            <person name="Miller J."/>
            <person name="Hammond M."/>
            <person name="Megy K."/>
            <person name="Lawson D."/>
            <person name="Kodira C."/>
            <person name="Sutton G."/>
            <person name="Meyer J."/>
            <person name="Hill C.A."/>
            <person name="Birren B."/>
            <person name="Nene V."/>
            <person name="Collins F."/>
            <person name="Alarcon-Chaidez F."/>
            <person name="Wikel S."/>
            <person name="Strausberg R."/>
        </authorList>
    </citation>
    <scope>NUCLEOTIDE SEQUENCE [LARGE SCALE GENOMIC DNA]</scope>
    <source>
        <strain evidence="3">Wikel</strain>
        <strain evidence="1">Wikel colony</strain>
    </source>
</reference>
<dbReference type="VEuPathDB" id="VectorBase:ISCW004396"/>
<dbReference type="EMBL" id="ABJB011058919">
    <property type="status" value="NOT_ANNOTATED_CDS"/>
    <property type="molecule type" value="Genomic_DNA"/>
</dbReference>
<dbReference type="PaxDb" id="6945-B7PEK9"/>
<evidence type="ECO:0000313" key="2">
    <source>
        <dbReference type="EnsemblMetazoa" id="ISCW004396-PA"/>
    </source>
</evidence>
<dbReference type="AlphaFoldDB" id="B7PEK9"/>
<proteinExistence type="predicted"/>
<keyword evidence="3" id="KW-1185">Reference proteome</keyword>
<dbReference type="VEuPathDB" id="VectorBase:ISCI004396"/>
<dbReference type="InParanoid" id="B7PEK9"/>
<protein>
    <submittedName>
        <fullName evidence="1 2">Uncharacterized protein</fullName>
    </submittedName>
</protein>
<dbReference type="EMBL" id="DS695836">
    <property type="protein sequence ID" value="EEC05031.1"/>
    <property type="molecule type" value="Genomic_DNA"/>
</dbReference>
<name>B7PEK9_IXOSC</name>
<dbReference type="Proteomes" id="UP000001555">
    <property type="component" value="Unassembled WGS sequence"/>
</dbReference>
<evidence type="ECO:0000313" key="3">
    <source>
        <dbReference type="Proteomes" id="UP000001555"/>
    </source>
</evidence>
<evidence type="ECO:0000313" key="1">
    <source>
        <dbReference type="EMBL" id="EEC05031.1"/>
    </source>
</evidence>
<organism>
    <name type="scientific">Ixodes scapularis</name>
    <name type="common">Black-legged tick</name>
    <name type="synonym">Deer tick</name>
    <dbReference type="NCBI Taxonomy" id="6945"/>
    <lineage>
        <taxon>Eukaryota</taxon>
        <taxon>Metazoa</taxon>
        <taxon>Ecdysozoa</taxon>
        <taxon>Arthropoda</taxon>
        <taxon>Chelicerata</taxon>
        <taxon>Arachnida</taxon>
        <taxon>Acari</taxon>
        <taxon>Parasitiformes</taxon>
        <taxon>Ixodida</taxon>
        <taxon>Ixodoidea</taxon>
        <taxon>Ixodidae</taxon>
        <taxon>Ixodinae</taxon>
        <taxon>Ixodes</taxon>
    </lineage>
</organism>
<dbReference type="EnsemblMetazoa" id="ISCW004396-RA">
    <property type="protein sequence ID" value="ISCW004396-PA"/>
    <property type="gene ID" value="ISCW004396"/>
</dbReference>
<accession>B7PEK9</accession>
<dbReference type="HOGENOM" id="CLU_2870075_0_0_1"/>
<gene>
    <name evidence="1" type="ORF">IscW_ISCW004396</name>
</gene>
<reference evidence="2" key="2">
    <citation type="submission" date="2020-05" db="UniProtKB">
        <authorList>
            <consortium name="EnsemblMetazoa"/>
        </authorList>
    </citation>
    <scope>IDENTIFICATION</scope>
    <source>
        <strain evidence="2">wikel</strain>
    </source>
</reference>